<evidence type="ECO:0000313" key="2">
    <source>
        <dbReference type="EMBL" id="CAJ0567750.1"/>
    </source>
</evidence>
<feature type="non-terminal residue" evidence="2">
    <location>
        <position position="1"/>
    </location>
</feature>
<feature type="region of interest" description="Disordered" evidence="1">
    <location>
        <begin position="445"/>
        <end position="498"/>
    </location>
</feature>
<sequence>MPPKRRNSILKQPHTEPQDDIDNTDFRRRRVSFHREKFVQHYDKVDDKMIDSPKKEALNEISASTDGSKMSLSGMPTPSRDDTTRQLFGASTAEESMDQSHLQRFLNESEAANATSNIFLQPPQSGTSLRFFHDSVNMSVDTTMPMEGKLRADVMNSSQASFSGHNTTDLSFADMNKTAYLFGAADSSCARQPKKLDFDGAVIDKTTQLFGSQEQDPVDSSFINKTMDLFQHEKTTRANMTMDMSISETTVTSRSSQGTPKTVVSYERTHVKITSVESGIDKNDWDGFDGADRTDALWTDRQATPKKDNNSGEMSINEDLHMQPEMQRNVEGPTLHDDSDTTTEVVYGRSQPKIEENEEVSMVLNDSESTEVLFVPSAPIRETQTMSASKTSQGTPMAVPHKRSRCFDGSQTKAVDTTLRNDSIQPQQAQDAPADENTMDVSEAIAGKTGNITPAVDAEQKEDKPDVDRSMLSTSQPSIGKEREVETRIGDDEEDERDQLELAESVNAINMSRLFDDNQTDARNVTVCNDTLPVRQTQEITTHEEPMDVPEFVVETTVNTTHDVEAQQKKINPKKDRSMLSASQRSIGKEPEKEETLSVDEMLRAEDEARREAYRRRLAKFDAKPGPDIAKLEERVLRLKVEMAKRAEYDKKLIAHATEVRANYRAARDREAQYKKNEAAFRADAYDIFYGKKEARPSTSDA</sequence>
<dbReference type="AlphaFoldDB" id="A0AA36CG77"/>
<name>A0AA36CG77_9BILA</name>
<feature type="region of interest" description="Disordered" evidence="1">
    <location>
        <begin position="383"/>
        <end position="404"/>
    </location>
</feature>
<keyword evidence="3" id="KW-1185">Reference proteome</keyword>
<gene>
    <name evidence="2" type="ORF">MSPICULIGERA_LOCUS6289</name>
</gene>
<protein>
    <submittedName>
        <fullName evidence="2">Uncharacterized protein</fullName>
    </submittedName>
</protein>
<feature type="region of interest" description="Disordered" evidence="1">
    <location>
        <begin position="567"/>
        <end position="595"/>
    </location>
</feature>
<feature type="region of interest" description="Disordered" evidence="1">
    <location>
        <begin position="1"/>
        <end position="24"/>
    </location>
</feature>
<evidence type="ECO:0000256" key="1">
    <source>
        <dbReference type="SAM" id="MobiDB-lite"/>
    </source>
</evidence>
<feature type="compositionally biased region" description="Polar residues" evidence="1">
    <location>
        <begin position="383"/>
        <end position="395"/>
    </location>
</feature>
<comment type="caution">
    <text evidence="2">The sequence shown here is derived from an EMBL/GenBank/DDBJ whole genome shotgun (WGS) entry which is preliminary data.</text>
</comment>
<feature type="region of interest" description="Disordered" evidence="1">
    <location>
        <begin position="62"/>
        <end position="82"/>
    </location>
</feature>
<organism evidence="2 3">
    <name type="scientific">Mesorhabditis spiculigera</name>
    <dbReference type="NCBI Taxonomy" id="96644"/>
    <lineage>
        <taxon>Eukaryota</taxon>
        <taxon>Metazoa</taxon>
        <taxon>Ecdysozoa</taxon>
        <taxon>Nematoda</taxon>
        <taxon>Chromadorea</taxon>
        <taxon>Rhabditida</taxon>
        <taxon>Rhabditina</taxon>
        <taxon>Rhabditomorpha</taxon>
        <taxon>Rhabditoidea</taxon>
        <taxon>Rhabditidae</taxon>
        <taxon>Mesorhabditinae</taxon>
        <taxon>Mesorhabditis</taxon>
    </lineage>
</organism>
<reference evidence="2" key="1">
    <citation type="submission" date="2023-06" db="EMBL/GenBank/DDBJ databases">
        <authorList>
            <person name="Delattre M."/>
        </authorList>
    </citation>
    <scope>NUCLEOTIDE SEQUENCE</scope>
    <source>
        <strain evidence="2">AF72</strain>
    </source>
</reference>
<dbReference type="Proteomes" id="UP001177023">
    <property type="component" value="Unassembled WGS sequence"/>
</dbReference>
<proteinExistence type="predicted"/>
<evidence type="ECO:0000313" key="3">
    <source>
        <dbReference type="Proteomes" id="UP001177023"/>
    </source>
</evidence>
<accession>A0AA36CG77</accession>
<feature type="compositionally biased region" description="Basic and acidic residues" evidence="1">
    <location>
        <begin position="458"/>
        <end position="469"/>
    </location>
</feature>
<feature type="compositionally biased region" description="Polar residues" evidence="1">
    <location>
        <begin position="62"/>
        <end position="76"/>
    </location>
</feature>
<feature type="region of interest" description="Disordered" evidence="1">
    <location>
        <begin position="418"/>
        <end position="437"/>
    </location>
</feature>
<dbReference type="EMBL" id="CATQJA010001558">
    <property type="protein sequence ID" value="CAJ0567750.1"/>
    <property type="molecule type" value="Genomic_DNA"/>
</dbReference>
<feature type="compositionally biased region" description="Basic and acidic residues" evidence="1">
    <location>
        <begin position="480"/>
        <end position="490"/>
    </location>
</feature>
<feature type="compositionally biased region" description="Basic and acidic residues" evidence="1">
    <location>
        <begin position="567"/>
        <end position="578"/>
    </location>
</feature>